<dbReference type="EMBL" id="CP036267">
    <property type="protein sequence ID" value="QDT31313.1"/>
    <property type="molecule type" value="Genomic_DNA"/>
</dbReference>
<protein>
    <submittedName>
        <fullName evidence="2">Uncharacterized protein</fullName>
    </submittedName>
</protein>
<dbReference type="KEGG" id="tpol:Mal48_05460"/>
<keyword evidence="3" id="KW-1185">Reference proteome</keyword>
<sequence length="111" mass="11784">MPKRKKAKLSKHDPLEGAEMLRRVFPLLTGLANSGTLRDKAKNRQLLYSQYAGLILVGLLNPILNSARAIVAASGLKNVRKLTGGSKVSLGSFSVPVGQGSPAAMQSSRTL</sequence>
<evidence type="ECO:0000313" key="3">
    <source>
        <dbReference type="Proteomes" id="UP000315724"/>
    </source>
</evidence>
<dbReference type="AlphaFoldDB" id="A0A517QI53"/>
<evidence type="ECO:0000256" key="1">
    <source>
        <dbReference type="SAM" id="MobiDB-lite"/>
    </source>
</evidence>
<dbReference type="Proteomes" id="UP000315724">
    <property type="component" value="Chromosome"/>
</dbReference>
<gene>
    <name evidence="2" type="ORF">Mal48_05460</name>
</gene>
<accession>A0A517QI53</accession>
<feature type="region of interest" description="Disordered" evidence="1">
    <location>
        <begin position="88"/>
        <end position="111"/>
    </location>
</feature>
<evidence type="ECO:0000313" key="2">
    <source>
        <dbReference type="EMBL" id="QDT31313.1"/>
    </source>
</evidence>
<name>A0A517QI53_9PLAN</name>
<organism evidence="2 3">
    <name type="scientific">Thalassoglobus polymorphus</name>
    <dbReference type="NCBI Taxonomy" id="2527994"/>
    <lineage>
        <taxon>Bacteria</taxon>
        <taxon>Pseudomonadati</taxon>
        <taxon>Planctomycetota</taxon>
        <taxon>Planctomycetia</taxon>
        <taxon>Planctomycetales</taxon>
        <taxon>Planctomycetaceae</taxon>
        <taxon>Thalassoglobus</taxon>
    </lineage>
</organism>
<reference evidence="2 3" key="1">
    <citation type="submission" date="2019-02" db="EMBL/GenBank/DDBJ databases">
        <title>Deep-cultivation of Planctomycetes and their phenomic and genomic characterization uncovers novel biology.</title>
        <authorList>
            <person name="Wiegand S."/>
            <person name="Jogler M."/>
            <person name="Boedeker C."/>
            <person name="Pinto D."/>
            <person name="Vollmers J."/>
            <person name="Rivas-Marin E."/>
            <person name="Kohn T."/>
            <person name="Peeters S.H."/>
            <person name="Heuer A."/>
            <person name="Rast P."/>
            <person name="Oberbeckmann S."/>
            <person name="Bunk B."/>
            <person name="Jeske O."/>
            <person name="Meyerdierks A."/>
            <person name="Storesund J.E."/>
            <person name="Kallscheuer N."/>
            <person name="Luecker S."/>
            <person name="Lage O.M."/>
            <person name="Pohl T."/>
            <person name="Merkel B.J."/>
            <person name="Hornburger P."/>
            <person name="Mueller R.-W."/>
            <person name="Bruemmer F."/>
            <person name="Labrenz M."/>
            <person name="Spormann A.M."/>
            <person name="Op den Camp H."/>
            <person name="Overmann J."/>
            <person name="Amann R."/>
            <person name="Jetten M.S.M."/>
            <person name="Mascher T."/>
            <person name="Medema M.H."/>
            <person name="Devos D.P."/>
            <person name="Kaster A.-K."/>
            <person name="Ovreas L."/>
            <person name="Rohde M."/>
            <person name="Galperin M.Y."/>
            <person name="Jogler C."/>
        </authorList>
    </citation>
    <scope>NUCLEOTIDE SEQUENCE [LARGE SCALE GENOMIC DNA]</scope>
    <source>
        <strain evidence="2 3">Mal48</strain>
    </source>
</reference>
<proteinExistence type="predicted"/>